<feature type="transmembrane region" description="Helical" evidence="1">
    <location>
        <begin position="34"/>
        <end position="57"/>
    </location>
</feature>
<name>A0A918M0S0_9ACTN</name>
<dbReference type="Pfam" id="PF10935">
    <property type="entry name" value="DUF2637"/>
    <property type="match status" value="1"/>
</dbReference>
<keyword evidence="1" id="KW-0812">Transmembrane</keyword>
<proteinExistence type="predicted"/>
<dbReference type="EMBL" id="BMSA01000045">
    <property type="protein sequence ID" value="GGT94317.1"/>
    <property type="molecule type" value="Genomic_DNA"/>
</dbReference>
<comment type="caution">
    <text evidence="2">The sequence shown here is derived from an EMBL/GenBank/DDBJ whole genome shotgun (WGS) entry which is preliminary data.</text>
</comment>
<reference evidence="2" key="1">
    <citation type="journal article" date="2014" name="Int. J. Syst. Evol. Microbiol.">
        <title>Complete genome sequence of Corynebacterium casei LMG S-19264T (=DSM 44701T), isolated from a smear-ripened cheese.</title>
        <authorList>
            <consortium name="US DOE Joint Genome Institute (JGI-PGF)"/>
            <person name="Walter F."/>
            <person name="Albersmeier A."/>
            <person name="Kalinowski J."/>
            <person name="Ruckert C."/>
        </authorList>
    </citation>
    <scope>NUCLEOTIDE SEQUENCE</scope>
    <source>
        <strain evidence="2">JCM 4125</strain>
    </source>
</reference>
<protein>
    <submittedName>
        <fullName evidence="2">Uncharacterized protein</fullName>
    </submittedName>
</protein>
<sequence length="68" mass="7347">MIVSGLFVTSIAFVGSYTAVRDLAASKSLDTLSVVVLIGIDCGIRFVLALDVLHSWLRCPFPLLRHTA</sequence>
<keyword evidence="3" id="KW-1185">Reference proteome</keyword>
<dbReference type="Proteomes" id="UP000646776">
    <property type="component" value="Unassembled WGS sequence"/>
</dbReference>
<reference evidence="2" key="2">
    <citation type="submission" date="2020-09" db="EMBL/GenBank/DDBJ databases">
        <authorList>
            <person name="Sun Q."/>
            <person name="Ohkuma M."/>
        </authorList>
    </citation>
    <scope>NUCLEOTIDE SEQUENCE</scope>
    <source>
        <strain evidence="2">JCM 4125</strain>
    </source>
</reference>
<gene>
    <name evidence="2" type="ORF">GCM10010226_85120</name>
</gene>
<dbReference type="InterPro" id="IPR021235">
    <property type="entry name" value="DUF2637"/>
</dbReference>
<evidence type="ECO:0000313" key="2">
    <source>
        <dbReference type="EMBL" id="GGT94317.1"/>
    </source>
</evidence>
<accession>A0A918M0S0</accession>
<evidence type="ECO:0000313" key="3">
    <source>
        <dbReference type="Proteomes" id="UP000646776"/>
    </source>
</evidence>
<keyword evidence="1" id="KW-1133">Transmembrane helix</keyword>
<organism evidence="2 3">
    <name type="scientific">Streptomyces phaeofaciens</name>
    <dbReference type="NCBI Taxonomy" id="68254"/>
    <lineage>
        <taxon>Bacteria</taxon>
        <taxon>Bacillati</taxon>
        <taxon>Actinomycetota</taxon>
        <taxon>Actinomycetes</taxon>
        <taxon>Kitasatosporales</taxon>
        <taxon>Streptomycetaceae</taxon>
        <taxon>Streptomyces</taxon>
    </lineage>
</organism>
<dbReference type="AlphaFoldDB" id="A0A918M0S0"/>
<evidence type="ECO:0000256" key="1">
    <source>
        <dbReference type="SAM" id="Phobius"/>
    </source>
</evidence>
<keyword evidence="1" id="KW-0472">Membrane</keyword>